<keyword evidence="3" id="KW-1185">Reference proteome</keyword>
<dbReference type="OrthoDB" id="380884at2157"/>
<keyword evidence="1" id="KW-0175">Coiled coil</keyword>
<evidence type="ECO:0000313" key="3">
    <source>
        <dbReference type="Proteomes" id="UP000443423"/>
    </source>
</evidence>
<feature type="coiled-coil region" evidence="1">
    <location>
        <begin position="116"/>
        <end position="143"/>
    </location>
</feature>
<sequence>MVSIIYDSGVVGESQSEIDEMSQRMLVYLLTEGPSTAKKMQEPVGAESEEQLLRRIDTQLGRSGANFVSRTTNGQMTLEGDVIEHYLLTDSGREFVYNHKSKLSLPVTLDELSKKVSEARVSLDEIFTQLESLEDRITKLESQ</sequence>
<accession>A0A6A8G5I1</accession>
<reference evidence="2 3" key="1">
    <citation type="submission" date="2019-11" db="EMBL/GenBank/DDBJ databases">
        <title>Whole genome sequence of Haloferax sp. MBLA0078.</title>
        <authorList>
            <person name="Seo M.-J."/>
            <person name="Cho E.-S."/>
        </authorList>
    </citation>
    <scope>NUCLEOTIDE SEQUENCE [LARGE SCALE GENOMIC DNA]</scope>
    <source>
        <strain evidence="2 3">MBLA0078</strain>
    </source>
</reference>
<name>A0A6A8G5I1_9EURY</name>
<organism evidence="2 3">
    <name type="scientific">Haloferax marinum</name>
    <dbReference type="NCBI Taxonomy" id="2666143"/>
    <lineage>
        <taxon>Archaea</taxon>
        <taxon>Methanobacteriati</taxon>
        <taxon>Methanobacteriota</taxon>
        <taxon>Stenosarchaea group</taxon>
        <taxon>Halobacteria</taxon>
        <taxon>Halobacteriales</taxon>
        <taxon>Haloferacaceae</taxon>
        <taxon>Haloferax</taxon>
    </lineage>
</organism>
<dbReference type="EMBL" id="WKJQ01000001">
    <property type="protein sequence ID" value="MRW96500.1"/>
    <property type="molecule type" value="Genomic_DNA"/>
</dbReference>
<dbReference type="AlphaFoldDB" id="A0A6A8G5I1"/>
<protein>
    <submittedName>
        <fullName evidence="2">Uncharacterized protein</fullName>
    </submittedName>
</protein>
<proteinExistence type="predicted"/>
<gene>
    <name evidence="2" type="ORF">GJR99_07940</name>
</gene>
<dbReference type="RefSeq" id="WP_151110950.1">
    <property type="nucleotide sequence ID" value="NZ_WKJQ01000001.1"/>
</dbReference>
<dbReference type="Proteomes" id="UP000443423">
    <property type="component" value="Unassembled WGS sequence"/>
</dbReference>
<evidence type="ECO:0000313" key="2">
    <source>
        <dbReference type="EMBL" id="MRW96500.1"/>
    </source>
</evidence>
<comment type="caution">
    <text evidence="2">The sequence shown here is derived from an EMBL/GenBank/DDBJ whole genome shotgun (WGS) entry which is preliminary data.</text>
</comment>
<evidence type="ECO:0000256" key="1">
    <source>
        <dbReference type="SAM" id="Coils"/>
    </source>
</evidence>